<dbReference type="AlphaFoldDB" id="A0A538T766"/>
<dbReference type="SUPFAM" id="SSF46785">
    <property type="entry name" value="Winged helix' DNA-binding domain"/>
    <property type="match status" value="1"/>
</dbReference>
<feature type="region of interest" description="Disordered" evidence="1">
    <location>
        <begin position="1"/>
        <end position="35"/>
    </location>
</feature>
<dbReference type="PANTHER" id="PTHR37318">
    <property type="entry name" value="BSL7504 PROTEIN"/>
    <property type="match status" value="1"/>
</dbReference>
<reference evidence="3 4" key="1">
    <citation type="journal article" date="2019" name="Nat. Microbiol.">
        <title>Mediterranean grassland soil C-N compound turnover is dependent on rainfall and depth, and is mediated by genomically divergent microorganisms.</title>
        <authorList>
            <person name="Diamond S."/>
            <person name="Andeer P.F."/>
            <person name="Li Z."/>
            <person name="Crits-Christoph A."/>
            <person name="Burstein D."/>
            <person name="Anantharaman K."/>
            <person name="Lane K.R."/>
            <person name="Thomas B.C."/>
            <person name="Pan C."/>
            <person name="Northen T.R."/>
            <person name="Banfield J.F."/>
        </authorList>
    </citation>
    <scope>NUCLEOTIDE SEQUENCE [LARGE SCALE GENOMIC DNA]</scope>
    <source>
        <strain evidence="3">WS_6</strain>
    </source>
</reference>
<name>A0A538T766_UNCEI</name>
<dbReference type="Proteomes" id="UP000316852">
    <property type="component" value="Unassembled WGS sequence"/>
</dbReference>
<evidence type="ECO:0000256" key="1">
    <source>
        <dbReference type="SAM" id="MobiDB-lite"/>
    </source>
</evidence>
<evidence type="ECO:0000313" key="4">
    <source>
        <dbReference type="Proteomes" id="UP000316852"/>
    </source>
</evidence>
<protein>
    <submittedName>
        <fullName evidence="3">Transcriptional regulator</fullName>
    </submittedName>
</protein>
<dbReference type="InterPro" id="IPR036390">
    <property type="entry name" value="WH_DNA-bd_sf"/>
</dbReference>
<evidence type="ECO:0000259" key="2">
    <source>
        <dbReference type="Pfam" id="PF13601"/>
    </source>
</evidence>
<comment type="caution">
    <text evidence="3">The sequence shown here is derived from an EMBL/GenBank/DDBJ whole genome shotgun (WGS) entry which is preliminary data.</text>
</comment>
<dbReference type="Gene3D" id="1.10.10.10">
    <property type="entry name" value="Winged helix-like DNA-binding domain superfamily/Winged helix DNA-binding domain"/>
    <property type="match status" value="1"/>
</dbReference>
<dbReference type="Pfam" id="PF13601">
    <property type="entry name" value="HTH_34"/>
    <property type="match status" value="1"/>
</dbReference>
<organism evidence="3 4">
    <name type="scientific">Eiseniibacteriota bacterium</name>
    <dbReference type="NCBI Taxonomy" id="2212470"/>
    <lineage>
        <taxon>Bacteria</taxon>
        <taxon>Candidatus Eiseniibacteriota</taxon>
    </lineage>
</organism>
<accession>A0A538T766</accession>
<sequence>MAELERTPRRRVRRAALKRPAARVPRQRAPSVGPPELNRLIHERLRLGILSALAVNDSLTFKELKRLMRTTDGNLSVHARKLEGARYIVCAKSFEGRLPRTEFRITELGRRSLLRYLDHMEALITATRERR</sequence>
<dbReference type="InterPro" id="IPR027395">
    <property type="entry name" value="WH_DNA-bd_dom"/>
</dbReference>
<dbReference type="EMBL" id="VBOW01000022">
    <property type="protein sequence ID" value="TMQ59447.1"/>
    <property type="molecule type" value="Genomic_DNA"/>
</dbReference>
<proteinExistence type="predicted"/>
<feature type="compositionally biased region" description="Basic residues" evidence="1">
    <location>
        <begin position="8"/>
        <end position="21"/>
    </location>
</feature>
<feature type="domain" description="Winged helix DNA-binding" evidence="2">
    <location>
        <begin position="45"/>
        <end position="124"/>
    </location>
</feature>
<evidence type="ECO:0000313" key="3">
    <source>
        <dbReference type="EMBL" id="TMQ59447.1"/>
    </source>
</evidence>
<dbReference type="InterPro" id="IPR036388">
    <property type="entry name" value="WH-like_DNA-bd_sf"/>
</dbReference>
<gene>
    <name evidence="3" type="ORF">E6K76_05105</name>
</gene>
<dbReference type="PANTHER" id="PTHR37318:SF1">
    <property type="entry name" value="BSL7504 PROTEIN"/>
    <property type="match status" value="1"/>
</dbReference>